<dbReference type="Ensembl" id="ENSACDT00005010491.1">
    <property type="protein sequence ID" value="ENSACDP00005008755.1"/>
    <property type="gene ID" value="ENSACDG00005006365.1"/>
</dbReference>
<dbReference type="InterPro" id="IPR029375">
    <property type="entry name" value="CFAP141"/>
</dbReference>
<keyword evidence="2" id="KW-1185">Reference proteome</keyword>
<reference evidence="1" key="2">
    <citation type="submission" date="2025-09" db="UniProtKB">
        <authorList>
            <consortium name="Ensembl"/>
        </authorList>
    </citation>
    <scope>IDENTIFICATION</scope>
</reference>
<dbReference type="Proteomes" id="UP000694521">
    <property type="component" value="Unplaced"/>
</dbReference>
<dbReference type="Pfam" id="PF15104">
    <property type="entry name" value="CFAP141"/>
    <property type="match status" value="1"/>
</dbReference>
<protein>
    <submittedName>
        <fullName evidence="1">Uncharacterized protein</fullName>
    </submittedName>
</protein>
<proteinExistence type="predicted"/>
<dbReference type="AlphaFoldDB" id="A0A8B9DQH0"/>
<organism evidence="1 2">
    <name type="scientific">Anser cygnoides</name>
    <name type="common">Swan goose</name>
    <dbReference type="NCBI Taxonomy" id="8845"/>
    <lineage>
        <taxon>Eukaryota</taxon>
        <taxon>Metazoa</taxon>
        <taxon>Chordata</taxon>
        <taxon>Craniata</taxon>
        <taxon>Vertebrata</taxon>
        <taxon>Euteleostomi</taxon>
        <taxon>Archelosauria</taxon>
        <taxon>Archosauria</taxon>
        <taxon>Dinosauria</taxon>
        <taxon>Saurischia</taxon>
        <taxon>Theropoda</taxon>
        <taxon>Coelurosauria</taxon>
        <taxon>Aves</taxon>
        <taxon>Neognathae</taxon>
        <taxon>Galloanserae</taxon>
        <taxon>Anseriformes</taxon>
        <taxon>Anatidae</taxon>
        <taxon>Anserinae</taxon>
        <taxon>Anser</taxon>
    </lineage>
</organism>
<sequence length="86" mass="9039">MRATGLGCQEPFPAGSKEPTVTTGLSLRCRLGDGNAGLGDVGNGLAGAGGGCGVRRAALHRLLQAEHRQHQRELQQLGKAFYVERL</sequence>
<evidence type="ECO:0000313" key="2">
    <source>
        <dbReference type="Proteomes" id="UP000694521"/>
    </source>
</evidence>
<name>A0A8B9DQH0_ANSCY</name>
<reference evidence="1" key="1">
    <citation type="submission" date="2025-08" db="UniProtKB">
        <authorList>
            <consortium name="Ensembl"/>
        </authorList>
    </citation>
    <scope>IDENTIFICATION</scope>
</reference>
<accession>A0A8B9DQH0</accession>
<evidence type="ECO:0000313" key="1">
    <source>
        <dbReference type="Ensembl" id="ENSACDP00005008755.1"/>
    </source>
</evidence>